<evidence type="ECO:0000313" key="3">
    <source>
        <dbReference type="Proteomes" id="UP000587586"/>
    </source>
</evidence>
<organism evidence="2 3">
    <name type="scientific">Geomonas limicola</name>
    <dbReference type="NCBI Taxonomy" id="2740186"/>
    <lineage>
        <taxon>Bacteria</taxon>
        <taxon>Pseudomonadati</taxon>
        <taxon>Thermodesulfobacteriota</taxon>
        <taxon>Desulfuromonadia</taxon>
        <taxon>Geobacterales</taxon>
        <taxon>Geobacteraceae</taxon>
        <taxon>Geomonas</taxon>
    </lineage>
</organism>
<dbReference type="PRINTS" id="PR00111">
    <property type="entry name" value="ABHYDROLASE"/>
</dbReference>
<dbReference type="AlphaFoldDB" id="A0A6V8NAM5"/>
<name>A0A6V8NAM5_9BACT</name>
<dbReference type="Proteomes" id="UP000587586">
    <property type="component" value="Unassembled WGS sequence"/>
</dbReference>
<keyword evidence="3" id="KW-1185">Reference proteome</keyword>
<dbReference type="InterPro" id="IPR000073">
    <property type="entry name" value="AB_hydrolase_1"/>
</dbReference>
<dbReference type="EMBL" id="BLXZ01000006">
    <property type="protein sequence ID" value="GFO69675.1"/>
    <property type="molecule type" value="Genomic_DNA"/>
</dbReference>
<accession>A0A6V8NAM5</accession>
<reference evidence="3" key="1">
    <citation type="submission" date="2020-06" db="EMBL/GenBank/DDBJ databases">
        <title>Draft genomic sequecing of Geomonas sp. Red745.</title>
        <authorList>
            <person name="Itoh H."/>
            <person name="Xu Z.X."/>
            <person name="Ushijima N."/>
            <person name="Masuda Y."/>
            <person name="Shiratori Y."/>
            <person name="Senoo K."/>
        </authorList>
    </citation>
    <scope>NUCLEOTIDE SEQUENCE [LARGE SCALE GENOMIC DNA]</scope>
    <source>
        <strain evidence="3">Red745</strain>
    </source>
</reference>
<sequence length="274" mass="29997">MEGSLPAYYSVGSGTAVVLLHCTLSSKSQWRALCGMLEKKYRVIAVDLYGYGETGMPEQTDNYTLLNEAELVDRLLKNLLAPDEAFHLVGHSYGGAVALRFAYQFPKRVRTLTIFEPVAFHLLDAGDPGATPVQEMMTELARLLEQGEPAQAAATFLDYWSTPGSFANFPPRVQQDFARRTDKLALDFLALTRTPLTLTDYSQLAMPVTVLAGTQSPLPAQRVAQELAKSLPTCRLQFVETGHMGPVSHPDLVNPLIATSFDRDTTSPPCCASL</sequence>
<evidence type="ECO:0000313" key="2">
    <source>
        <dbReference type="EMBL" id="GFO69675.1"/>
    </source>
</evidence>
<feature type="domain" description="AB hydrolase-1" evidence="1">
    <location>
        <begin position="17"/>
        <end position="254"/>
    </location>
</feature>
<dbReference type="RefSeq" id="WP_183362248.1">
    <property type="nucleotide sequence ID" value="NZ_BLXZ01000006.1"/>
</dbReference>
<dbReference type="Gene3D" id="3.40.50.1820">
    <property type="entry name" value="alpha/beta hydrolase"/>
    <property type="match status" value="1"/>
</dbReference>
<dbReference type="InterPro" id="IPR029058">
    <property type="entry name" value="AB_hydrolase_fold"/>
</dbReference>
<dbReference type="InterPro" id="IPR050266">
    <property type="entry name" value="AB_hydrolase_sf"/>
</dbReference>
<dbReference type="PANTHER" id="PTHR43798">
    <property type="entry name" value="MONOACYLGLYCEROL LIPASE"/>
    <property type="match status" value="1"/>
</dbReference>
<keyword evidence="2" id="KW-0378">Hydrolase</keyword>
<gene>
    <name evidence="2" type="ORF">GMLC_32540</name>
</gene>
<dbReference type="Pfam" id="PF12697">
    <property type="entry name" value="Abhydrolase_6"/>
    <property type="match status" value="1"/>
</dbReference>
<comment type="caution">
    <text evidence="2">The sequence shown here is derived from an EMBL/GenBank/DDBJ whole genome shotgun (WGS) entry which is preliminary data.</text>
</comment>
<dbReference type="GO" id="GO:0016787">
    <property type="term" value="F:hydrolase activity"/>
    <property type="evidence" value="ECO:0007669"/>
    <property type="project" value="UniProtKB-KW"/>
</dbReference>
<proteinExistence type="predicted"/>
<protein>
    <submittedName>
        <fullName evidence="2">Alpha/beta hydrolase</fullName>
    </submittedName>
</protein>
<dbReference type="SUPFAM" id="SSF53474">
    <property type="entry name" value="alpha/beta-Hydrolases"/>
    <property type="match status" value="1"/>
</dbReference>
<evidence type="ECO:0000259" key="1">
    <source>
        <dbReference type="Pfam" id="PF12697"/>
    </source>
</evidence>